<evidence type="ECO:0000313" key="3">
    <source>
        <dbReference type="Proteomes" id="UP000283509"/>
    </source>
</evidence>
<feature type="compositionally biased region" description="Pro residues" evidence="1">
    <location>
        <begin position="56"/>
        <end position="73"/>
    </location>
</feature>
<feature type="compositionally biased region" description="Basic and acidic residues" evidence="1">
    <location>
        <begin position="360"/>
        <end position="372"/>
    </location>
</feature>
<gene>
    <name evidence="2" type="ORF">C7M84_008146</name>
</gene>
<dbReference type="EMBL" id="QCYY01002026">
    <property type="protein sequence ID" value="ROT73481.1"/>
    <property type="molecule type" value="Genomic_DNA"/>
</dbReference>
<dbReference type="OrthoDB" id="6380786at2759"/>
<evidence type="ECO:0000256" key="1">
    <source>
        <dbReference type="SAM" id="MobiDB-lite"/>
    </source>
</evidence>
<feature type="compositionally biased region" description="Low complexity" evidence="1">
    <location>
        <begin position="151"/>
        <end position="170"/>
    </location>
</feature>
<organism evidence="2 3">
    <name type="scientific">Penaeus vannamei</name>
    <name type="common">Whiteleg shrimp</name>
    <name type="synonym">Litopenaeus vannamei</name>
    <dbReference type="NCBI Taxonomy" id="6689"/>
    <lineage>
        <taxon>Eukaryota</taxon>
        <taxon>Metazoa</taxon>
        <taxon>Ecdysozoa</taxon>
        <taxon>Arthropoda</taxon>
        <taxon>Crustacea</taxon>
        <taxon>Multicrustacea</taxon>
        <taxon>Malacostraca</taxon>
        <taxon>Eumalacostraca</taxon>
        <taxon>Eucarida</taxon>
        <taxon>Decapoda</taxon>
        <taxon>Dendrobranchiata</taxon>
        <taxon>Penaeoidea</taxon>
        <taxon>Penaeidae</taxon>
        <taxon>Penaeus</taxon>
    </lineage>
</organism>
<accession>A0A423TAN8</accession>
<reference evidence="2 3" key="2">
    <citation type="submission" date="2019-01" db="EMBL/GenBank/DDBJ databases">
        <title>The decoding of complex shrimp genome reveals the adaptation for benthos swimmer, frequently molting mechanism and breeding impact on genome.</title>
        <authorList>
            <person name="Sun Y."/>
            <person name="Gao Y."/>
            <person name="Yu Y."/>
        </authorList>
    </citation>
    <scope>NUCLEOTIDE SEQUENCE [LARGE SCALE GENOMIC DNA]</scope>
    <source>
        <tissue evidence="2">Muscle</tissue>
    </source>
</reference>
<dbReference type="PRINTS" id="PR01217">
    <property type="entry name" value="PRICHEXTENSN"/>
</dbReference>
<feature type="region of interest" description="Disordered" evidence="1">
    <location>
        <begin position="264"/>
        <end position="315"/>
    </location>
</feature>
<dbReference type="AlphaFoldDB" id="A0A423TAN8"/>
<feature type="compositionally biased region" description="Pro residues" evidence="1">
    <location>
        <begin position="93"/>
        <end position="113"/>
    </location>
</feature>
<feature type="compositionally biased region" description="Low complexity" evidence="1">
    <location>
        <begin position="279"/>
        <end position="300"/>
    </location>
</feature>
<proteinExistence type="predicted"/>
<keyword evidence="3" id="KW-1185">Reference proteome</keyword>
<sequence>MPDPAQCQTRARPCPASCTRPSARPCARPRPCPHARPRPALSQTLCLTRPLSQTPCRPPPRPLPDPLPAPSTPVPSVVPAVPAPTEAFATPPFGRPTPFQPYKAPPRAAPNLPPYNSAAHNHHPRPPPPRPRPRPRPPPPPAPSRTRGPRRPYTTPRPYRPAARPTAHPRPVTKYTSYRPYRPATSHFHYRSRGPRTSSRTAARAPPTARPRRPTGLRASASPATSPPFSFHKPTSYKAPRTTTRAPYKASGPSFVAYSINHAPATKAPRPTLAPYHRPSPGYKPYKPTSPKPYGKPSTTAASHKPSGPTKPVLAPLSIPVRQSGLILPETPREGPFNVWAHGPGSELPRPPPFRLPHASLDDAPAKGERRQRLQVPDSVVRLLNSPQPDWVSSLEPARR</sequence>
<protein>
    <submittedName>
        <fullName evidence="2">Uncharacterized protein</fullName>
    </submittedName>
</protein>
<name>A0A423TAN8_PENVA</name>
<comment type="caution">
    <text evidence="2">The sequence shown here is derived from an EMBL/GenBank/DDBJ whole genome shotgun (WGS) entry which is preliminary data.</text>
</comment>
<feature type="compositionally biased region" description="Low complexity" evidence="1">
    <location>
        <begin position="216"/>
        <end position="228"/>
    </location>
</feature>
<evidence type="ECO:0000313" key="2">
    <source>
        <dbReference type="EMBL" id="ROT73481.1"/>
    </source>
</evidence>
<reference evidence="2 3" key="1">
    <citation type="submission" date="2018-04" db="EMBL/GenBank/DDBJ databases">
        <authorList>
            <person name="Zhang X."/>
            <person name="Yuan J."/>
            <person name="Li F."/>
            <person name="Xiang J."/>
        </authorList>
    </citation>
    <scope>NUCLEOTIDE SEQUENCE [LARGE SCALE GENOMIC DNA]</scope>
    <source>
        <tissue evidence="2">Muscle</tissue>
    </source>
</reference>
<feature type="compositionally biased region" description="Basic residues" evidence="1">
    <location>
        <begin position="120"/>
        <end position="135"/>
    </location>
</feature>
<feature type="region of interest" description="Disordered" evidence="1">
    <location>
        <begin position="337"/>
        <end position="400"/>
    </location>
</feature>
<feature type="compositionally biased region" description="Low complexity" evidence="1">
    <location>
        <begin position="195"/>
        <end position="207"/>
    </location>
</feature>
<feature type="region of interest" description="Disordered" evidence="1">
    <location>
        <begin position="1"/>
        <end position="248"/>
    </location>
</feature>
<feature type="compositionally biased region" description="Low complexity" evidence="1">
    <location>
        <begin position="74"/>
        <end position="92"/>
    </location>
</feature>
<dbReference type="Proteomes" id="UP000283509">
    <property type="component" value="Unassembled WGS sequence"/>
</dbReference>